<evidence type="ECO:0000256" key="4">
    <source>
        <dbReference type="ARBA" id="ARBA00023239"/>
    </source>
</evidence>
<dbReference type="EMBL" id="QTJU01000002">
    <property type="protein sequence ID" value="RFM28601.1"/>
    <property type="molecule type" value="Genomic_DNA"/>
</dbReference>
<proteinExistence type="inferred from homology"/>
<evidence type="ECO:0000256" key="1">
    <source>
        <dbReference type="ARBA" id="ARBA00004761"/>
    </source>
</evidence>
<dbReference type="PANTHER" id="PTHR30246">
    <property type="entry name" value="2-KETO-3-DEOXY-6-PHOSPHOGLUCONATE ALDOLASE"/>
    <property type="match status" value="1"/>
</dbReference>
<dbReference type="InterPro" id="IPR013785">
    <property type="entry name" value="Aldolase_TIM"/>
</dbReference>
<reference evidence="6 7" key="1">
    <citation type="submission" date="2018-08" db="EMBL/GenBank/DDBJ databases">
        <title>Chitinophagaceae sp. K23C18032701, a novel bacterium isolated from forest soil.</title>
        <authorList>
            <person name="Wang C."/>
        </authorList>
    </citation>
    <scope>NUCLEOTIDE SEQUENCE [LARGE SCALE GENOMIC DNA]</scope>
    <source>
        <strain evidence="6 7">K23C18032701</strain>
    </source>
</reference>
<protein>
    <submittedName>
        <fullName evidence="6">Bifunctional 4-hydroxy-2-oxoglutarate aldolase/2-dehydro-3-deoxy-phosphogluconate aldolase</fullName>
    </submittedName>
</protein>
<dbReference type="SUPFAM" id="SSF51569">
    <property type="entry name" value="Aldolase"/>
    <property type="match status" value="1"/>
</dbReference>
<sequence>MNKYDSALHEILDKGILPLYFHADIDICINILKALYQAGIRAVEFTNRGEAALRNFSSMKAVRDAEMKDLQLGVGTIKNEHDAKAFVAAGADFLVSPGYVPEVNTVAQDNGLLWIPGCMTPSEIIQAENAGVKFVKLFPGNLLMPSFLEAIRPIFPDLLFMPTGGVEVEKTNIQSWFKAGVSAVGLGSKLINKAILDQDDYAHFISALTEKAICLVKTVRQ</sequence>
<dbReference type="PANTHER" id="PTHR30246:SF1">
    <property type="entry name" value="2-DEHYDRO-3-DEOXY-6-PHOSPHOGALACTONATE ALDOLASE-RELATED"/>
    <property type="match status" value="1"/>
</dbReference>
<comment type="caution">
    <text evidence="6">The sequence shown here is derived from an EMBL/GenBank/DDBJ whole genome shotgun (WGS) entry which is preliminary data.</text>
</comment>
<dbReference type="GO" id="GO:0016829">
    <property type="term" value="F:lyase activity"/>
    <property type="evidence" value="ECO:0007669"/>
    <property type="project" value="UniProtKB-KW"/>
</dbReference>
<evidence type="ECO:0000313" key="7">
    <source>
        <dbReference type="Proteomes" id="UP000261284"/>
    </source>
</evidence>
<comment type="subunit">
    <text evidence="3">Homotrimer.</text>
</comment>
<dbReference type="AlphaFoldDB" id="A0A3E1NL32"/>
<keyword evidence="4" id="KW-0456">Lyase</keyword>
<keyword evidence="5" id="KW-0119">Carbohydrate metabolism</keyword>
<comment type="pathway">
    <text evidence="1">Carbohydrate acid metabolism.</text>
</comment>
<dbReference type="Gene3D" id="3.20.20.70">
    <property type="entry name" value="Aldolase class I"/>
    <property type="match status" value="1"/>
</dbReference>
<dbReference type="OrthoDB" id="9802667at2"/>
<keyword evidence="7" id="KW-1185">Reference proteome</keyword>
<organism evidence="6 7">
    <name type="scientific">Deminuibacter soli</name>
    <dbReference type="NCBI Taxonomy" id="2291815"/>
    <lineage>
        <taxon>Bacteria</taxon>
        <taxon>Pseudomonadati</taxon>
        <taxon>Bacteroidota</taxon>
        <taxon>Chitinophagia</taxon>
        <taxon>Chitinophagales</taxon>
        <taxon>Chitinophagaceae</taxon>
        <taxon>Deminuibacter</taxon>
    </lineage>
</organism>
<dbReference type="CDD" id="cd00452">
    <property type="entry name" value="KDPG_aldolase"/>
    <property type="match status" value="1"/>
</dbReference>
<name>A0A3E1NL32_9BACT</name>
<evidence type="ECO:0000256" key="3">
    <source>
        <dbReference type="ARBA" id="ARBA00011233"/>
    </source>
</evidence>
<dbReference type="RefSeq" id="WP_116846591.1">
    <property type="nucleotide sequence ID" value="NZ_QTJU01000002.1"/>
</dbReference>
<gene>
    <name evidence="6" type="ORF">DXN05_07335</name>
</gene>
<dbReference type="Proteomes" id="UP000261284">
    <property type="component" value="Unassembled WGS sequence"/>
</dbReference>
<evidence type="ECO:0000256" key="5">
    <source>
        <dbReference type="ARBA" id="ARBA00023277"/>
    </source>
</evidence>
<evidence type="ECO:0000313" key="6">
    <source>
        <dbReference type="EMBL" id="RFM28601.1"/>
    </source>
</evidence>
<accession>A0A3E1NL32</accession>
<comment type="similarity">
    <text evidence="2">Belongs to the KHG/KDPG aldolase family.</text>
</comment>
<dbReference type="InterPro" id="IPR000887">
    <property type="entry name" value="Aldlse_KDPG_KHG"/>
</dbReference>
<evidence type="ECO:0000256" key="2">
    <source>
        <dbReference type="ARBA" id="ARBA00006906"/>
    </source>
</evidence>
<dbReference type="Pfam" id="PF01081">
    <property type="entry name" value="Aldolase"/>
    <property type="match status" value="1"/>
</dbReference>